<gene>
    <name evidence="1" type="ORF">SAMN05216593_112153</name>
</gene>
<dbReference type="STRING" id="1190415.SAMN05216593_112153"/>
<sequence>MELTLALDALETVKRAAHSSLLWQRLCKYVGELSGDARAQMVQRITALEVETGQAEWLRCSVLADLTKDPLWYARQGAQADASWPADALMSLLGLAWHNALARASDRTQMIDRLRNVDVLRLQRLIAAQLAVPQRLVPARPIARPGTRRLRIALYTPHIANPNHGGTLFTLNVMSALAQASVDIHTFTAQENAIPAIGSYLGGNEYVVPVAAQPQTLQLKRAGEAPITLPNPDLSLHGRLQSVSDAIDAFAPDVVLFVGFISPLVHSLYERYPVLGLSVHALPPLAPVDCWLCADPQADAACWQGLPAPVAYPFTYRFWPVGQAAAVPLTSLNLPAGATVLISVGYRLEVELTAEWQARMLALVDRHPDTHWLLVGVGENVAMHSLPRHARIYRVVPQAQVQAWLAASDIFVNPPRVGGGGAVAMAMEQGVAVAALCDGDAGDKLGPFAAQGIDQYFATLEDWIARPEVRSQAGAALKERFFERLDFSSAAATQGLIDACYAASVSFQQRRGLTCE</sequence>
<dbReference type="GO" id="GO:0016740">
    <property type="term" value="F:transferase activity"/>
    <property type="evidence" value="ECO:0007669"/>
    <property type="project" value="UniProtKB-KW"/>
</dbReference>
<evidence type="ECO:0000313" key="2">
    <source>
        <dbReference type="Proteomes" id="UP000183983"/>
    </source>
</evidence>
<organism evidence="1 2">
    <name type="scientific">Pseudomonas asturiensis</name>
    <dbReference type="NCBI Taxonomy" id="1190415"/>
    <lineage>
        <taxon>Bacteria</taxon>
        <taxon>Pseudomonadati</taxon>
        <taxon>Pseudomonadota</taxon>
        <taxon>Gammaproteobacteria</taxon>
        <taxon>Pseudomonadales</taxon>
        <taxon>Pseudomonadaceae</taxon>
        <taxon>Pseudomonas</taxon>
    </lineage>
</organism>
<protein>
    <submittedName>
        <fullName evidence="1">Glycosyltransferase involved in cell wall bisynthesis</fullName>
    </submittedName>
</protein>
<keyword evidence="1" id="KW-0808">Transferase</keyword>
<name>A0A1M7PQP7_9PSED</name>
<accession>A0A1M7PQP7</accession>
<dbReference type="Gene3D" id="3.40.50.2000">
    <property type="entry name" value="Glycogen Phosphorylase B"/>
    <property type="match status" value="1"/>
</dbReference>
<proteinExistence type="predicted"/>
<dbReference type="SUPFAM" id="SSF53756">
    <property type="entry name" value="UDP-Glycosyltransferase/glycogen phosphorylase"/>
    <property type="match status" value="1"/>
</dbReference>
<dbReference type="AlphaFoldDB" id="A0A1M7PQP7"/>
<dbReference type="RefSeq" id="WP_073169776.1">
    <property type="nucleotide sequence ID" value="NZ_FRDA01000012.1"/>
</dbReference>
<evidence type="ECO:0000313" key="1">
    <source>
        <dbReference type="EMBL" id="SHN19669.1"/>
    </source>
</evidence>
<dbReference type="Proteomes" id="UP000183983">
    <property type="component" value="Unassembled WGS sequence"/>
</dbReference>
<reference evidence="1 2" key="1">
    <citation type="submission" date="2016-11" db="EMBL/GenBank/DDBJ databases">
        <authorList>
            <person name="Jaros S."/>
            <person name="Januszkiewicz K."/>
            <person name="Wedrychowicz H."/>
        </authorList>
    </citation>
    <scope>NUCLEOTIDE SEQUENCE [LARGE SCALE GENOMIC DNA]</scope>
    <source>
        <strain evidence="1 2">LMG 26898</strain>
    </source>
</reference>
<dbReference type="EMBL" id="FRDA01000012">
    <property type="protein sequence ID" value="SHN19669.1"/>
    <property type="molecule type" value="Genomic_DNA"/>
</dbReference>